<evidence type="ECO:0000313" key="4">
    <source>
        <dbReference type="EMBL" id="MFC3105039.1"/>
    </source>
</evidence>
<proteinExistence type="predicted"/>
<dbReference type="Proteomes" id="UP001595462">
    <property type="component" value="Unassembled WGS sequence"/>
</dbReference>
<dbReference type="Pfam" id="PF11871">
    <property type="entry name" value="DUF3391"/>
    <property type="match status" value="1"/>
</dbReference>
<dbReference type="InterPro" id="IPR003607">
    <property type="entry name" value="HD/PDEase_dom"/>
</dbReference>
<dbReference type="EC" id="3.1.4.-" evidence="4"/>
<dbReference type="InterPro" id="IPR006674">
    <property type="entry name" value="HD_domain"/>
</dbReference>
<dbReference type="PROSITE" id="PS51832">
    <property type="entry name" value="HD_GYP"/>
    <property type="match status" value="1"/>
</dbReference>
<name>A0ABV7EQK3_9GAMM</name>
<sequence>MSELRTGMFVEALDKPWLETDYLLEGVQVETEDDIERLRRTAKYVFVTAGGDIGPEESDAGGQHPVSESKALASDREPRSFKDELRQARIIHGETKVVVDEVHDNIRAGKKVDTDGAREVVAQMMASVARHPDALVWFTNLKNRDQYTAEHSMNVCTLAIALATYVGESEQSVHEMGVGALLHDVGKIKVPISILNKPGKLTDQELAEMRRHPEYGYEILKNGSNLSPESLEIVIAHHERMDGGGYPRKLVGDQISYYSQLVAIADVYDAITSDRVYQDGRSPADAMKIMRDATGHLNPELLGRFIESLGAYPIGSLVELNTGEVGFVVPTAERQERPTVLIVLDHRKRRYFPQRVRDLNRFPKFKIIKLLAGGAYGVSVDDYAEGWE</sequence>
<dbReference type="GO" id="GO:0016787">
    <property type="term" value="F:hydrolase activity"/>
    <property type="evidence" value="ECO:0007669"/>
    <property type="project" value="UniProtKB-KW"/>
</dbReference>
<dbReference type="SUPFAM" id="SSF109604">
    <property type="entry name" value="HD-domain/PDEase-like"/>
    <property type="match status" value="1"/>
</dbReference>
<dbReference type="RefSeq" id="WP_380690597.1">
    <property type="nucleotide sequence ID" value="NZ_JBHRSS010000006.1"/>
</dbReference>
<dbReference type="InterPro" id="IPR021812">
    <property type="entry name" value="DUF3391"/>
</dbReference>
<dbReference type="Pfam" id="PF13487">
    <property type="entry name" value="HD_5"/>
    <property type="match status" value="1"/>
</dbReference>
<reference evidence="5" key="1">
    <citation type="journal article" date="2019" name="Int. J. Syst. Evol. Microbiol.">
        <title>The Global Catalogue of Microorganisms (GCM) 10K type strain sequencing project: providing services to taxonomists for standard genome sequencing and annotation.</title>
        <authorList>
            <consortium name="The Broad Institute Genomics Platform"/>
            <consortium name="The Broad Institute Genome Sequencing Center for Infectious Disease"/>
            <person name="Wu L."/>
            <person name="Ma J."/>
        </authorList>
    </citation>
    <scope>NUCLEOTIDE SEQUENCE [LARGE SCALE GENOMIC DNA]</scope>
    <source>
        <strain evidence="5">KCTC 52640</strain>
    </source>
</reference>
<evidence type="ECO:0000313" key="5">
    <source>
        <dbReference type="Proteomes" id="UP001595462"/>
    </source>
</evidence>
<dbReference type="EMBL" id="JBHRSS010000006">
    <property type="protein sequence ID" value="MFC3105039.1"/>
    <property type="molecule type" value="Genomic_DNA"/>
</dbReference>
<dbReference type="SMART" id="SM00471">
    <property type="entry name" value="HDc"/>
    <property type="match status" value="1"/>
</dbReference>
<dbReference type="NCBIfam" id="TIGR00277">
    <property type="entry name" value="HDIG"/>
    <property type="match status" value="1"/>
</dbReference>
<dbReference type="InterPro" id="IPR037522">
    <property type="entry name" value="HD_GYP_dom"/>
</dbReference>
<feature type="region of interest" description="Disordered" evidence="1">
    <location>
        <begin position="53"/>
        <end position="78"/>
    </location>
</feature>
<evidence type="ECO:0000259" key="2">
    <source>
        <dbReference type="PROSITE" id="PS51831"/>
    </source>
</evidence>
<keyword evidence="5" id="KW-1185">Reference proteome</keyword>
<protein>
    <submittedName>
        <fullName evidence="4">HD-GYP domain-containing protein</fullName>
        <ecNumber evidence="4">3.1.4.-</ecNumber>
    </submittedName>
</protein>
<evidence type="ECO:0000259" key="3">
    <source>
        <dbReference type="PROSITE" id="PS51832"/>
    </source>
</evidence>
<feature type="domain" description="HD-GYP" evidence="3">
    <location>
        <begin position="126"/>
        <end position="321"/>
    </location>
</feature>
<keyword evidence="4" id="KW-0378">Hydrolase</keyword>
<accession>A0ABV7EQK3</accession>
<dbReference type="CDD" id="cd00077">
    <property type="entry name" value="HDc"/>
    <property type="match status" value="1"/>
</dbReference>
<comment type="caution">
    <text evidence="4">The sequence shown here is derived from an EMBL/GenBank/DDBJ whole genome shotgun (WGS) entry which is preliminary data.</text>
</comment>
<dbReference type="Gene3D" id="1.10.3210.10">
    <property type="entry name" value="Hypothetical protein af1432"/>
    <property type="match status" value="1"/>
</dbReference>
<dbReference type="PANTHER" id="PTHR43155:SF2">
    <property type="entry name" value="CYCLIC DI-GMP PHOSPHODIESTERASE PA4108"/>
    <property type="match status" value="1"/>
</dbReference>
<evidence type="ECO:0000256" key="1">
    <source>
        <dbReference type="SAM" id="MobiDB-lite"/>
    </source>
</evidence>
<dbReference type="PANTHER" id="PTHR43155">
    <property type="entry name" value="CYCLIC DI-GMP PHOSPHODIESTERASE PA4108-RELATED"/>
    <property type="match status" value="1"/>
</dbReference>
<dbReference type="InterPro" id="IPR006675">
    <property type="entry name" value="HDIG_dom"/>
</dbReference>
<organism evidence="4 5">
    <name type="scientific">Salinisphaera aquimarina</name>
    <dbReference type="NCBI Taxonomy" id="2094031"/>
    <lineage>
        <taxon>Bacteria</taxon>
        <taxon>Pseudomonadati</taxon>
        <taxon>Pseudomonadota</taxon>
        <taxon>Gammaproteobacteria</taxon>
        <taxon>Salinisphaerales</taxon>
        <taxon>Salinisphaeraceae</taxon>
        <taxon>Salinisphaera</taxon>
    </lineage>
</organism>
<dbReference type="PROSITE" id="PS51831">
    <property type="entry name" value="HD"/>
    <property type="match status" value="1"/>
</dbReference>
<feature type="domain" description="HD" evidence="2">
    <location>
        <begin position="148"/>
        <end position="271"/>
    </location>
</feature>
<gene>
    <name evidence="4" type="ORF">ACFOSU_14250</name>
</gene>